<proteinExistence type="predicted"/>
<keyword evidence="5" id="KW-1185">Reference proteome</keyword>
<keyword evidence="1" id="KW-0547">Nucleotide-binding</keyword>
<dbReference type="RefSeq" id="WP_260189452.1">
    <property type="nucleotide sequence ID" value="NZ_JAFFZE010000004.1"/>
</dbReference>
<comment type="caution">
    <text evidence="4">The sequence shown here is derived from an EMBL/GenBank/DDBJ whole genome shotgun (WGS) entry which is preliminary data.</text>
</comment>
<dbReference type="SMART" id="SM00382">
    <property type="entry name" value="AAA"/>
    <property type="match status" value="1"/>
</dbReference>
<dbReference type="PANTHER" id="PTHR42794:SF2">
    <property type="entry name" value="ABC TRANSPORTER ATP-BINDING PROTEIN"/>
    <property type="match status" value="1"/>
</dbReference>
<dbReference type="CDD" id="cd03214">
    <property type="entry name" value="ABC_Iron-Siderophores_B12_Hemin"/>
    <property type="match status" value="1"/>
</dbReference>
<evidence type="ECO:0000256" key="2">
    <source>
        <dbReference type="ARBA" id="ARBA00022840"/>
    </source>
</evidence>
<dbReference type="EMBL" id="JAFFZE010000004">
    <property type="protein sequence ID" value="MCT2582100.1"/>
    <property type="molecule type" value="Genomic_DNA"/>
</dbReference>
<name>A0ABT2J3K9_9PSEU</name>
<dbReference type="InterPro" id="IPR027417">
    <property type="entry name" value="P-loop_NTPase"/>
</dbReference>
<dbReference type="InterPro" id="IPR017871">
    <property type="entry name" value="ABC_transporter-like_CS"/>
</dbReference>
<evidence type="ECO:0000313" key="4">
    <source>
        <dbReference type="EMBL" id="MCT2582100.1"/>
    </source>
</evidence>
<reference evidence="4 5" key="1">
    <citation type="submission" date="2021-02" db="EMBL/GenBank/DDBJ databases">
        <title>Actinophytocola xerophila sp. nov., isolated from soil of cotton cropping field.</title>
        <authorList>
            <person name="Huang R."/>
            <person name="Chen X."/>
            <person name="Ge X."/>
            <person name="Liu W."/>
        </authorList>
    </citation>
    <scope>NUCLEOTIDE SEQUENCE [LARGE SCALE GENOMIC DNA]</scope>
    <source>
        <strain evidence="4 5">S1-96</strain>
    </source>
</reference>
<dbReference type="PANTHER" id="PTHR42794">
    <property type="entry name" value="HEMIN IMPORT ATP-BINDING PROTEIN HMUV"/>
    <property type="match status" value="1"/>
</dbReference>
<dbReference type="InterPro" id="IPR003439">
    <property type="entry name" value="ABC_transporter-like_ATP-bd"/>
</dbReference>
<dbReference type="Pfam" id="PF00005">
    <property type="entry name" value="ABC_tran"/>
    <property type="match status" value="1"/>
</dbReference>
<dbReference type="GO" id="GO:0005524">
    <property type="term" value="F:ATP binding"/>
    <property type="evidence" value="ECO:0007669"/>
    <property type="project" value="UniProtKB-KW"/>
</dbReference>
<organism evidence="4 5">
    <name type="scientific">Actinophytocola gossypii</name>
    <dbReference type="NCBI Taxonomy" id="2812003"/>
    <lineage>
        <taxon>Bacteria</taxon>
        <taxon>Bacillati</taxon>
        <taxon>Actinomycetota</taxon>
        <taxon>Actinomycetes</taxon>
        <taxon>Pseudonocardiales</taxon>
        <taxon>Pseudonocardiaceae</taxon>
    </lineage>
</organism>
<gene>
    <name evidence="4" type="ORF">JT362_03045</name>
</gene>
<keyword evidence="2 4" id="KW-0067">ATP-binding</keyword>
<dbReference type="PROSITE" id="PS00211">
    <property type="entry name" value="ABC_TRANSPORTER_1"/>
    <property type="match status" value="1"/>
</dbReference>
<dbReference type="PROSITE" id="PS50893">
    <property type="entry name" value="ABC_TRANSPORTER_2"/>
    <property type="match status" value="1"/>
</dbReference>
<dbReference type="SUPFAM" id="SSF52540">
    <property type="entry name" value="P-loop containing nucleoside triphosphate hydrolases"/>
    <property type="match status" value="1"/>
</dbReference>
<evidence type="ECO:0000256" key="1">
    <source>
        <dbReference type="ARBA" id="ARBA00022741"/>
    </source>
</evidence>
<evidence type="ECO:0000313" key="5">
    <source>
        <dbReference type="Proteomes" id="UP001156441"/>
    </source>
</evidence>
<accession>A0ABT2J3K9</accession>
<feature type="domain" description="ABC transporter" evidence="3">
    <location>
        <begin position="7"/>
        <end position="239"/>
    </location>
</feature>
<evidence type="ECO:0000259" key="3">
    <source>
        <dbReference type="PROSITE" id="PS50893"/>
    </source>
</evidence>
<dbReference type="InterPro" id="IPR003593">
    <property type="entry name" value="AAA+_ATPase"/>
</dbReference>
<dbReference type="Gene3D" id="3.40.50.300">
    <property type="entry name" value="P-loop containing nucleotide triphosphate hydrolases"/>
    <property type="match status" value="1"/>
</dbReference>
<sequence length="272" mass="30025">MTPEHALEIRDLTVELGGRRILHEVGFTVPRGEVVGIIGPNGAGKSTLLSCVYRHIAYQRGEITVDGRELRTLPRRELARLIAAVPQDTPFAFDLTVEDIVAAGRIPHTGAFARNRDHDRGIIDECLRRVNVEHLRHRSAATLSGGERQRALLGRALAQDAPILVLDEPTNHLDLANQEQLLELVHEHTGTSLVAIHDLNLAAEYCDHIVVLRDGAVVTDGPPERVLTPELLHDVFRVRAHVVPHPESGRPHVITSARRVRSGVDAQNSVRQ</sequence>
<dbReference type="Proteomes" id="UP001156441">
    <property type="component" value="Unassembled WGS sequence"/>
</dbReference>
<protein>
    <submittedName>
        <fullName evidence="4">ABC transporter ATP-binding protein</fullName>
    </submittedName>
</protein>